<proteinExistence type="predicted"/>
<gene>
    <name evidence="2" type="ORF">JD77_02474</name>
</gene>
<sequence length="40" mass="4771">MSDFELALIGLLMLSVAVNVGLIRRETRRWRRVWRLTGRE</sequence>
<evidence type="ECO:0000313" key="2">
    <source>
        <dbReference type="EMBL" id="TWH67497.1"/>
    </source>
</evidence>
<comment type="caution">
    <text evidence="2">The sequence shown here is derived from an EMBL/GenBank/DDBJ whole genome shotgun (WGS) entry which is preliminary data.</text>
</comment>
<evidence type="ECO:0000313" key="3">
    <source>
        <dbReference type="Proteomes" id="UP000319825"/>
    </source>
</evidence>
<feature type="transmembrane region" description="Helical" evidence="1">
    <location>
        <begin position="6"/>
        <end position="23"/>
    </location>
</feature>
<evidence type="ECO:0000256" key="1">
    <source>
        <dbReference type="SAM" id="Phobius"/>
    </source>
</evidence>
<keyword evidence="1" id="KW-0812">Transmembrane</keyword>
<keyword evidence="1" id="KW-1133">Transmembrane helix</keyword>
<keyword evidence="3" id="KW-1185">Reference proteome</keyword>
<protein>
    <submittedName>
        <fullName evidence="2">Uncharacterized protein</fullName>
    </submittedName>
</protein>
<reference evidence="2 3" key="1">
    <citation type="submission" date="2019-07" db="EMBL/GenBank/DDBJ databases">
        <title>R&amp;d 2014.</title>
        <authorList>
            <person name="Klenk H.-P."/>
        </authorList>
    </citation>
    <scope>NUCLEOTIDE SEQUENCE [LARGE SCALE GENOMIC DNA]</scope>
    <source>
        <strain evidence="2 3">DSM 43868</strain>
    </source>
</reference>
<keyword evidence="1" id="KW-0472">Membrane</keyword>
<dbReference type="AlphaFoldDB" id="A0A562I904"/>
<dbReference type="EMBL" id="VLKE01000001">
    <property type="protein sequence ID" value="TWH67497.1"/>
    <property type="molecule type" value="Genomic_DNA"/>
</dbReference>
<name>A0A562I904_MICOL</name>
<accession>A0A562I904</accession>
<dbReference type="Proteomes" id="UP000319825">
    <property type="component" value="Unassembled WGS sequence"/>
</dbReference>
<organism evidence="2 3">
    <name type="scientific">Micromonospora olivasterospora</name>
    <dbReference type="NCBI Taxonomy" id="1880"/>
    <lineage>
        <taxon>Bacteria</taxon>
        <taxon>Bacillati</taxon>
        <taxon>Actinomycetota</taxon>
        <taxon>Actinomycetes</taxon>
        <taxon>Micromonosporales</taxon>
        <taxon>Micromonosporaceae</taxon>
        <taxon>Micromonospora</taxon>
    </lineage>
</organism>